<gene>
    <name evidence="6" type="ORF">Pcinc_031244</name>
</gene>
<feature type="region of interest" description="Disordered" evidence="5">
    <location>
        <begin position="102"/>
        <end position="138"/>
    </location>
</feature>
<keyword evidence="7" id="KW-1185">Reference proteome</keyword>
<dbReference type="EC" id="3.6.5.2" evidence="2"/>
<feature type="compositionally biased region" description="Polar residues" evidence="5">
    <location>
        <begin position="342"/>
        <end position="372"/>
    </location>
</feature>
<dbReference type="SMART" id="SM00173">
    <property type="entry name" value="RAS"/>
    <property type="match status" value="1"/>
</dbReference>
<dbReference type="InterPro" id="IPR051065">
    <property type="entry name" value="Ras-related_GTPase"/>
</dbReference>
<feature type="compositionally biased region" description="Low complexity" evidence="5">
    <location>
        <begin position="157"/>
        <end position="180"/>
    </location>
</feature>
<dbReference type="InterPro" id="IPR001806">
    <property type="entry name" value="Small_GTPase"/>
</dbReference>
<reference evidence="6" key="1">
    <citation type="submission" date="2023-10" db="EMBL/GenBank/DDBJ databases">
        <title>Genome assemblies of two species of porcelain crab, Petrolisthes cinctipes and Petrolisthes manimaculis (Anomura: Porcellanidae).</title>
        <authorList>
            <person name="Angst P."/>
        </authorList>
    </citation>
    <scope>NUCLEOTIDE SEQUENCE</scope>
    <source>
        <strain evidence="6">PB745_01</strain>
        <tissue evidence="6">Gill</tissue>
    </source>
</reference>
<proteinExistence type="inferred from homology"/>
<feature type="compositionally biased region" description="Polar residues" evidence="5">
    <location>
        <begin position="212"/>
        <end position="225"/>
    </location>
</feature>
<dbReference type="PANTHER" id="PTHR45704">
    <property type="entry name" value="RAS-LIKE FAMILY MEMBER 11"/>
    <property type="match status" value="1"/>
</dbReference>
<feature type="compositionally biased region" description="Polar residues" evidence="5">
    <location>
        <begin position="266"/>
        <end position="285"/>
    </location>
</feature>
<feature type="region of interest" description="Disordered" evidence="5">
    <location>
        <begin position="266"/>
        <end position="395"/>
    </location>
</feature>
<keyword evidence="3" id="KW-0378">Hydrolase</keyword>
<evidence type="ECO:0000256" key="3">
    <source>
        <dbReference type="ARBA" id="ARBA00022801"/>
    </source>
</evidence>
<feature type="compositionally biased region" description="Gly residues" evidence="5">
    <location>
        <begin position="185"/>
        <end position="197"/>
    </location>
</feature>
<feature type="compositionally biased region" description="Basic residues" evidence="5">
    <location>
        <begin position="322"/>
        <end position="341"/>
    </location>
</feature>
<accession>A0AAE1EX14</accession>
<evidence type="ECO:0000256" key="2">
    <source>
        <dbReference type="ARBA" id="ARBA00011984"/>
    </source>
</evidence>
<name>A0AAE1EX14_PETCI</name>
<dbReference type="GO" id="GO:0005525">
    <property type="term" value="F:GTP binding"/>
    <property type="evidence" value="ECO:0007669"/>
    <property type="project" value="InterPro"/>
</dbReference>
<evidence type="ECO:0000313" key="7">
    <source>
        <dbReference type="Proteomes" id="UP001286313"/>
    </source>
</evidence>
<dbReference type="EMBL" id="JAWQEG010004125">
    <property type="protein sequence ID" value="KAK3862936.1"/>
    <property type="molecule type" value="Genomic_DNA"/>
</dbReference>
<feature type="region of interest" description="Disordered" evidence="5">
    <location>
        <begin position="157"/>
        <end position="254"/>
    </location>
</feature>
<evidence type="ECO:0000256" key="5">
    <source>
        <dbReference type="SAM" id="MobiDB-lite"/>
    </source>
</evidence>
<dbReference type="Proteomes" id="UP001286313">
    <property type="component" value="Unassembled WGS sequence"/>
</dbReference>
<comment type="catalytic activity">
    <reaction evidence="4">
        <text>GTP + H2O = GDP + phosphate + H(+)</text>
        <dbReference type="Rhea" id="RHEA:19669"/>
        <dbReference type="ChEBI" id="CHEBI:15377"/>
        <dbReference type="ChEBI" id="CHEBI:15378"/>
        <dbReference type="ChEBI" id="CHEBI:37565"/>
        <dbReference type="ChEBI" id="CHEBI:43474"/>
        <dbReference type="ChEBI" id="CHEBI:58189"/>
        <dbReference type="EC" id="3.6.5.2"/>
    </reaction>
</comment>
<feature type="compositionally biased region" description="Low complexity" evidence="5">
    <location>
        <begin position="237"/>
        <end position="249"/>
    </location>
</feature>
<dbReference type="Pfam" id="PF00071">
    <property type="entry name" value="Ras"/>
    <property type="match status" value="2"/>
</dbReference>
<evidence type="ECO:0000256" key="1">
    <source>
        <dbReference type="ARBA" id="ARBA00008344"/>
    </source>
</evidence>
<evidence type="ECO:0000256" key="4">
    <source>
        <dbReference type="ARBA" id="ARBA00048098"/>
    </source>
</evidence>
<dbReference type="AlphaFoldDB" id="A0AAE1EX14"/>
<dbReference type="InterPro" id="IPR027417">
    <property type="entry name" value="P-loop_NTPase"/>
</dbReference>
<organism evidence="6 7">
    <name type="scientific">Petrolisthes cinctipes</name>
    <name type="common">Flat porcelain crab</name>
    <dbReference type="NCBI Taxonomy" id="88211"/>
    <lineage>
        <taxon>Eukaryota</taxon>
        <taxon>Metazoa</taxon>
        <taxon>Ecdysozoa</taxon>
        <taxon>Arthropoda</taxon>
        <taxon>Crustacea</taxon>
        <taxon>Multicrustacea</taxon>
        <taxon>Malacostraca</taxon>
        <taxon>Eumalacostraca</taxon>
        <taxon>Eucarida</taxon>
        <taxon>Decapoda</taxon>
        <taxon>Pleocyemata</taxon>
        <taxon>Anomura</taxon>
        <taxon>Galatheoidea</taxon>
        <taxon>Porcellanidae</taxon>
        <taxon>Petrolisthes</taxon>
    </lineage>
</organism>
<feature type="compositionally biased region" description="Polar residues" evidence="5">
    <location>
        <begin position="308"/>
        <end position="321"/>
    </location>
</feature>
<sequence>MGKLNIATYNFATVTVRFLTRRYIGEYSSHTDMVYAHSSTVDHRPAHLNLLDATTTQDVEQVVSRHLQWAHAFVVVYDVTNRASFTHARHLLHAIHYHQATTTTTSHTPSSPSSSSSITQSHHHHFPSRLDVLSPPPLSPSSSPFCGIKSDFSCSSTSQDSNSSSSSSSSMPSSPTCSSHDGGDELGGSGSGGGGGLNSSYTQQYKTRHQRSSSFTPSEVLNYSDSSRHLCLSQPGQLNNKKQQQQQQNSREEVIESEAAWYNDSQMNTHPHSYSHHTLGQNHLSLGQGEGQERGQEKKHNNERSDIYVSSSDDSNHVTNTHLHHQNAHHLKMHTPHHKHSPNSTSHSPDTSHFTSHPSDTLHFNSHQSDTLHSTRHLISHPPVSPSLPSHSKHSFTYSQQARRYTTLLLANKRDLEHCRVVWTDEGEALSLQYSCQFYEVSAAESLLGVHLAFHSLLKEARAQQYISSLPQSPVTCRTSSPKGVVSSAVSKNNGLNWQVALYSSSYQYYDKKTPQVSVVRVICIEDEIRNKAKRSSTSLQRN</sequence>
<protein>
    <recommendedName>
        <fullName evidence="2">small monomeric GTPase</fullName>
        <ecNumber evidence="2">3.6.5.2</ecNumber>
    </recommendedName>
</protein>
<dbReference type="GO" id="GO:0003925">
    <property type="term" value="F:G protein activity"/>
    <property type="evidence" value="ECO:0007669"/>
    <property type="project" value="UniProtKB-EC"/>
</dbReference>
<comment type="caution">
    <text evidence="6">The sequence shown here is derived from an EMBL/GenBank/DDBJ whole genome shotgun (WGS) entry which is preliminary data.</text>
</comment>
<comment type="similarity">
    <text evidence="1">Belongs to the small GTPase superfamily. Ras family.</text>
</comment>
<evidence type="ECO:0000313" key="6">
    <source>
        <dbReference type="EMBL" id="KAK3862936.1"/>
    </source>
</evidence>
<feature type="compositionally biased region" description="Low complexity" evidence="5">
    <location>
        <begin position="102"/>
        <end position="120"/>
    </location>
</feature>
<feature type="compositionally biased region" description="Basic and acidic residues" evidence="5">
    <location>
        <begin position="291"/>
        <end position="306"/>
    </location>
</feature>
<dbReference type="Gene3D" id="3.40.50.300">
    <property type="entry name" value="P-loop containing nucleotide triphosphate hydrolases"/>
    <property type="match status" value="2"/>
</dbReference>
<dbReference type="SUPFAM" id="SSF52540">
    <property type="entry name" value="P-loop containing nucleoside triphosphate hydrolases"/>
    <property type="match status" value="1"/>
</dbReference>